<dbReference type="EMBL" id="BONX01000009">
    <property type="protein sequence ID" value="GIG95176.1"/>
    <property type="molecule type" value="Genomic_DNA"/>
</dbReference>
<dbReference type="InterPro" id="IPR029903">
    <property type="entry name" value="RmlD-like-bd"/>
</dbReference>
<dbReference type="EC" id="1.1.1.133" evidence="2"/>
<gene>
    <name evidence="5" type="primary">rmlD</name>
    <name evidence="5" type="ORF">Pma05_17490</name>
</gene>
<feature type="region of interest" description="Disordered" evidence="3">
    <location>
        <begin position="293"/>
        <end position="319"/>
    </location>
</feature>
<evidence type="ECO:0000256" key="3">
    <source>
        <dbReference type="SAM" id="MobiDB-lite"/>
    </source>
</evidence>
<dbReference type="Pfam" id="PF04321">
    <property type="entry name" value="RmlD_sub_bind"/>
    <property type="match status" value="1"/>
</dbReference>
<dbReference type="Gene3D" id="3.40.50.720">
    <property type="entry name" value="NAD(P)-binding Rossmann-like Domain"/>
    <property type="match status" value="1"/>
</dbReference>
<comment type="similarity">
    <text evidence="1 2">Belongs to the dTDP-4-dehydrorhamnose reductase family.</text>
</comment>
<dbReference type="PANTHER" id="PTHR10491:SF4">
    <property type="entry name" value="METHIONINE ADENOSYLTRANSFERASE 2 SUBUNIT BETA"/>
    <property type="match status" value="1"/>
</dbReference>
<feature type="compositionally biased region" description="Basic and acidic residues" evidence="3">
    <location>
        <begin position="309"/>
        <end position="319"/>
    </location>
</feature>
<dbReference type="SUPFAM" id="SSF51735">
    <property type="entry name" value="NAD(P)-binding Rossmann-fold domains"/>
    <property type="match status" value="1"/>
</dbReference>
<evidence type="ECO:0000256" key="2">
    <source>
        <dbReference type="RuleBase" id="RU364082"/>
    </source>
</evidence>
<protein>
    <recommendedName>
        <fullName evidence="2">dTDP-4-dehydrorhamnose reductase</fullName>
        <ecNumber evidence="2">1.1.1.133</ecNumber>
    </recommendedName>
</protein>
<evidence type="ECO:0000259" key="4">
    <source>
        <dbReference type="Pfam" id="PF04321"/>
    </source>
</evidence>
<name>A0ABQ4ELS9_9ACTN</name>
<reference evidence="5 6" key="1">
    <citation type="submission" date="2021-01" db="EMBL/GenBank/DDBJ databases">
        <title>Whole genome shotgun sequence of Plantactinospora mayteni NBRC 109088.</title>
        <authorList>
            <person name="Komaki H."/>
            <person name="Tamura T."/>
        </authorList>
    </citation>
    <scope>NUCLEOTIDE SEQUENCE [LARGE SCALE GENOMIC DNA]</scope>
    <source>
        <strain evidence="5 6">NBRC 109088</strain>
    </source>
</reference>
<proteinExistence type="inferred from homology"/>
<keyword evidence="2" id="KW-0521">NADP</keyword>
<dbReference type="InterPro" id="IPR005913">
    <property type="entry name" value="dTDP_dehydrorham_reduct"/>
</dbReference>
<organism evidence="5 6">
    <name type="scientific">Plantactinospora mayteni</name>
    <dbReference type="NCBI Taxonomy" id="566021"/>
    <lineage>
        <taxon>Bacteria</taxon>
        <taxon>Bacillati</taxon>
        <taxon>Actinomycetota</taxon>
        <taxon>Actinomycetes</taxon>
        <taxon>Micromonosporales</taxon>
        <taxon>Micromonosporaceae</taxon>
        <taxon>Plantactinospora</taxon>
    </lineage>
</organism>
<comment type="caution">
    <text evidence="5">The sequence shown here is derived from an EMBL/GenBank/DDBJ whole genome shotgun (WGS) entry which is preliminary data.</text>
</comment>
<comment type="pathway">
    <text evidence="2">Carbohydrate biosynthesis; dTDP-L-rhamnose biosynthesis.</text>
</comment>
<feature type="domain" description="RmlD-like substrate binding" evidence="4">
    <location>
        <begin position="13"/>
        <end position="292"/>
    </location>
</feature>
<dbReference type="CDD" id="cd05254">
    <property type="entry name" value="dTDP_HR_like_SDR_e"/>
    <property type="match status" value="1"/>
</dbReference>
<sequence>MTAQRGPEPPSWLVTGAGGMLGRDLVAVLSARHPGRVTTASRAEVELTDPAAVRAAVAGHPIVVNAAAWTDVDGAEQHEEAATAVNGTGVANLAAACAEAGARLLHVSTDYVFAGDADRPYPEDAPTAPVNAYGRGKLAGELAVARLLPQTGYLVRTAWLYGAHGPNFVATMLRLATERPHLDVVDDQFGQPTWSYALAERLADLGAAAHRGAAPAGIYHGTASGRTTWYGLAREVFARTGLDPDRIRPTSSDRFPRPARRPGFSVLGHAGWSRAGLAPMPDWRAMLADALRPDGTLTSAPRPPAPGHAADDRIGSGSR</sequence>
<evidence type="ECO:0000256" key="1">
    <source>
        <dbReference type="ARBA" id="ARBA00010944"/>
    </source>
</evidence>
<comment type="function">
    <text evidence="2">Catalyzes the reduction of dTDP-6-deoxy-L-lyxo-4-hexulose to yield dTDP-L-rhamnose.</text>
</comment>
<dbReference type="PANTHER" id="PTHR10491">
    <property type="entry name" value="DTDP-4-DEHYDRORHAMNOSE REDUCTASE"/>
    <property type="match status" value="1"/>
</dbReference>
<dbReference type="NCBIfam" id="TIGR01214">
    <property type="entry name" value="rmlD"/>
    <property type="match status" value="1"/>
</dbReference>
<dbReference type="InterPro" id="IPR036291">
    <property type="entry name" value="NAD(P)-bd_dom_sf"/>
</dbReference>
<dbReference type="Proteomes" id="UP000621500">
    <property type="component" value="Unassembled WGS sequence"/>
</dbReference>
<keyword evidence="2" id="KW-0560">Oxidoreductase</keyword>
<evidence type="ECO:0000313" key="5">
    <source>
        <dbReference type="EMBL" id="GIG95176.1"/>
    </source>
</evidence>
<dbReference type="RefSeq" id="WP_344921559.1">
    <property type="nucleotide sequence ID" value="NZ_BAAAZQ010000019.1"/>
</dbReference>
<accession>A0ABQ4ELS9</accession>
<evidence type="ECO:0000313" key="6">
    <source>
        <dbReference type="Proteomes" id="UP000621500"/>
    </source>
</evidence>
<dbReference type="Gene3D" id="3.90.25.10">
    <property type="entry name" value="UDP-galactose 4-epimerase, domain 1"/>
    <property type="match status" value="1"/>
</dbReference>
<keyword evidence="6" id="KW-1185">Reference proteome</keyword>